<evidence type="ECO:0000256" key="6">
    <source>
        <dbReference type="ARBA" id="ARBA00023242"/>
    </source>
</evidence>
<dbReference type="PANTHER" id="PTHR45614:SF221">
    <property type="entry name" value="MYB DOMAIN PROTEIN 110"/>
    <property type="match status" value="1"/>
</dbReference>
<dbReference type="Pfam" id="PF00249">
    <property type="entry name" value="Myb_DNA-binding"/>
    <property type="match status" value="2"/>
</dbReference>
<evidence type="ECO:0000256" key="5">
    <source>
        <dbReference type="ARBA" id="ARBA00023163"/>
    </source>
</evidence>
<evidence type="ECO:0000259" key="8">
    <source>
        <dbReference type="PROSITE" id="PS50090"/>
    </source>
</evidence>
<comment type="subcellular location">
    <subcellularLocation>
        <location evidence="1">Nucleus</location>
    </subcellularLocation>
</comment>
<dbReference type="Proteomes" id="UP000604825">
    <property type="component" value="Unassembled WGS sequence"/>
</dbReference>
<evidence type="ECO:0000313" key="11">
    <source>
        <dbReference type="Proteomes" id="UP000604825"/>
    </source>
</evidence>
<keyword evidence="11" id="KW-1185">Reference proteome</keyword>
<dbReference type="PANTHER" id="PTHR45614">
    <property type="entry name" value="MYB PROTEIN-RELATED"/>
    <property type="match status" value="1"/>
</dbReference>
<dbReference type="SMART" id="SM00717">
    <property type="entry name" value="SANT"/>
    <property type="match status" value="2"/>
</dbReference>
<feature type="region of interest" description="Disordered" evidence="7">
    <location>
        <begin position="1"/>
        <end position="26"/>
    </location>
</feature>
<name>A0A811Q0D4_9POAL</name>
<organism evidence="10 11">
    <name type="scientific">Miscanthus lutarioriparius</name>
    <dbReference type="NCBI Taxonomy" id="422564"/>
    <lineage>
        <taxon>Eukaryota</taxon>
        <taxon>Viridiplantae</taxon>
        <taxon>Streptophyta</taxon>
        <taxon>Embryophyta</taxon>
        <taxon>Tracheophyta</taxon>
        <taxon>Spermatophyta</taxon>
        <taxon>Magnoliopsida</taxon>
        <taxon>Liliopsida</taxon>
        <taxon>Poales</taxon>
        <taxon>Poaceae</taxon>
        <taxon>PACMAD clade</taxon>
        <taxon>Panicoideae</taxon>
        <taxon>Andropogonodae</taxon>
        <taxon>Andropogoneae</taxon>
        <taxon>Saccharinae</taxon>
        <taxon>Miscanthus</taxon>
    </lineage>
</organism>
<dbReference type="OrthoDB" id="2143914at2759"/>
<dbReference type="PROSITE" id="PS50090">
    <property type="entry name" value="MYB_LIKE"/>
    <property type="match status" value="2"/>
</dbReference>
<reference evidence="10" key="1">
    <citation type="submission" date="2020-10" db="EMBL/GenBank/DDBJ databases">
        <authorList>
            <person name="Han B."/>
            <person name="Lu T."/>
            <person name="Zhao Q."/>
            <person name="Huang X."/>
            <person name="Zhao Y."/>
        </authorList>
    </citation>
    <scope>NUCLEOTIDE SEQUENCE</scope>
</reference>
<dbReference type="GO" id="GO:0000978">
    <property type="term" value="F:RNA polymerase II cis-regulatory region sequence-specific DNA binding"/>
    <property type="evidence" value="ECO:0007669"/>
    <property type="project" value="TreeGrafter"/>
</dbReference>
<evidence type="ECO:0000256" key="3">
    <source>
        <dbReference type="ARBA" id="ARBA00023015"/>
    </source>
</evidence>
<protein>
    <submittedName>
        <fullName evidence="10">Uncharacterized protein</fullName>
    </submittedName>
</protein>
<evidence type="ECO:0000256" key="4">
    <source>
        <dbReference type="ARBA" id="ARBA00023125"/>
    </source>
</evidence>
<keyword evidence="2" id="KW-0677">Repeat</keyword>
<evidence type="ECO:0000313" key="10">
    <source>
        <dbReference type="EMBL" id="CAD6253831.1"/>
    </source>
</evidence>
<feature type="compositionally biased region" description="Polar residues" evidence="7">
    <location>
        <begin position="1"/>
        <end position="18"/>
    </location>
</feature>
<accession>A0A811Q0D4</accession>
<feature type="domain" description="Myb-like" evidence="8">
    <location>
        <begin position="15"/>
        <end position="66"/>
    </location>
</feature>
<evidence type="ECO:0000256" key="7">
    <source>
        <dbReference type="SAM" id="MobiDB-lite"/>
    </source>
</evidence>
<proteinExistence type="predicted"/>
<dbReference type="CDD" id="cd00167">
    <property type="entry name" value="SANT"/>
    <property type="match status" value="2"/>
</dbReference>
<evidence type="ECO:0000256" key="2">
    <source>
        <dbReference type="ARBA" id="ARBA00022737"/>
    </source>
</evidence>
<feature type="domain" description="HTH myb-type" evidence="9">
    <location>
        <begin position="15"/>
        <end position="66"/>
    </location>
</feature>
<dbReference type="GO" id="GO:0005634">
    <property type="term" value="C:nucleus"/>
    <property type="evidence" value="ECO:0007669"/>
    <property type="project" value="UniProtKB-SubCell"/>
</dbReference>
<dbReference type="InterPro" id="IPR001005">
    <property type="entry name" value="SANT/Myb"/>
</dbReference>
<dbReference type="AlphaFoldDB" id="A0A811Q0D4"/>
<keyword evidence="4" id="KW-0238">DNA-binding</keyword>
<dbReference type="FunFam" id="1.10.10.60:FF:000060">
    <property type="entry name" value="MYB transcription factor"/>
    <property type="match status" value="1"/>
</dbReference>
<sequence length="276" mass="29852">MASSSTTNTSDGAKSSSCPRGHWRPGEDEKLKQLVEKYGPQNWNSIAEKLEGRSGKSCRLRWFNQLDTRINKRPFTEEEEERLLNAHRAHGNKWALIARHFPGRTDNAIKNHWHVVMARRGRERSRLLARATSSAASSPSTGGYLFGAGTPATSSLCFGFSKLGGGGSGGLFSSPAAAPRTSLFKSFGTATGGSKGFLGASFEASGRYSSYSGKQPTAPLSITFSSPREALGMEIGHHGRHEHHRKDYHASDSAADEPLKKKDVPFIDFLGVGVSS</sequence>
<gene>
    <name evidence="10" type="ORF">NCGR_LOCUS37449</name>
</gene>
<evidence type="ECO:0000259" key="9">
    <source>
        <dbReference type="PROSITE" id="PS51294"/>
    </source>
</evidence>
<dbReference type="InterPro" id="IPR009057">
    <property type="entry name" value="Homeodomain-like_sf"/>
</dbReference>
<dbReference type="Gene3D" id="1.10.10.60">
    <property type="entry name" value="Homeodomain-like"/>
    <property type="match status" value="2"/>
</dbReference>
<comment type="caution">
    <text evidence="10">The sequence shown here is derived from an EMBL/GenBank/DDBJ whole genome shotgun (WGS) entry which is preliminary data.</text>
</comment>
<dbReference type="InterPro" id="IPR050560">
    <property type="entry name" value="MYB_TF"/>
</dbReference>
<dbReference type="GO" id="GO:0000981">
    <property type="term" value="F:DNA-binding transcription factor activity, RNA polymerase II-specific"/>
    <property type="evidence" value="ECO:0007669"/>
    <property type="project" value="TreeGrafter"/>
</dbReference>
<dbReference type="EMBL" id="CAJGYO010000009">
    <property type="protein sequence ID" value="CAD6253831.1"/>
    <property type="molecule type" value="Genomic_DNA"/>
</dbReference>
<dbReference type="SUPFAM" id="SSF46689">
    <property type="entry name" value="Homeodomain-like"/>
    <property type="match status" value="1"/>
</dbReference>
<keyword evidence="5" id="KW-0804">Transcription</keyword>
<keyword evidence="6" id="KW-0539">Nucleus</keyword>
<feature type="domain" description="HTH myb-type" evidence="9">
    <location>
        <begin position="67"/>
        <end position="121"/>
    </location>
</feature>
<evidence type="ECO:0000256" key="1">
    <source>
        <dbReference type="ARBA" id="ARBA00004123"/>
    </source>
</evidence>
<dbReference type="InterPro" id="IPR017930">
    <property type="entry name" value="Myb_dom"/>
</dbReference>
<keyword evidence="3" id="KW-0805">Transcription regulation</keyword>
<dbReference type="PROSITE" id="PS51294">
    <property type="entry name" value="HTH_MYB"/>
    <property type="match status" value="2"/>
</dbReference>
<feature type="domain" description="Myb-like" evidence="8">
    <location>
        <begin position="67"/>
        <end position="117"/>
    </location>
</feature>